<keyword evidence="4" id="KW-0812">Transmembrane</keyword>
<evidence type="ECO:0000256" key="3">
    <source>
        <dbReference type="ARBA" id="ARBA00022679"/>
    </source>
</evidence>
<keyword evidence="4" id="KW-0472">Membrane</keyword>
<evidence type="ECO:0000256" key="4">
    <source>
        <dbReference type="SAM" id="Phobius"/>
    </source>
</evidence>
<dbReference type="Gene3D" id="3.90.550.10">
    <property type="entry name" value="Spore Coat Polysaccharide Biosynthesis Protein SpsA, Chain A"/>
    <property type="match status" value="1"/>
</dbReference>
<dbReference type="RefSeq" id="XP_006692052.1">
    <property type="nucleotide sequence ID" value="XM_006691989.1"/>
</dbReference>
<keyword evidence="6" id="KW-1185">Reference proteome</keyword>
<gene>
    <name evidence="5" type="ORF">CTHT_0015450</name>
</gene>
<reference evidence="5 6" key="1">
    <citation type="journal article" date="2011" name="Cell">
        <title>Insight into structure and assembly of the nuclear pore complex by utilizing the genome of a eukaryotic thermophile.</title>
        <authorList>
            <person name="Amlacher S."/>
            <person name="Sarges P."/>
            <person name="Flemming D."/>
            <person name="van Noort V."/>
            <person name="Kunze R."/>
            <person name="Devos D.P."/>
            <person name="Arumugam M."/>
            <person name="Bork P."/>
            <person name="Hurt E."/>
        </authorList>
    </citation>
    <scope>NUCLEOTIDE SEQUENCE [LARGE SCALE GENOMIC DNA]</scope>
    <source>
        <strain evidence="6">DSM 1495 / CBS 144.50 / IMI 039719</strain>
    </source>
</reference>
<organism evidence="6">
    <name type="scientific">Chaetomium thermophilum (strain DSM 1495 / CBS 144.50 / IMI 039719)</name>
    <name type="common">Thermochaetoides thermophila</name>
    <dbReference type="NCBI Taxonomy" id="759272"/>
    <lineage>
        <taxon>Eukaryota</taxon>
        <taxon>Fungi</taxon>
        <taxon>Dikarya</taxon>
        <taxon>Ascomycota</taxon>
        <taxon>Pezizomycotina</taxon>
        <taxon>Sordariomycetes</taxon>
        <taxon>Sordariomycetidae</taxon>
        <taxon>Sordariales</taxon>
        <taxon>Chaetomiaceae</taxon>
        <taxon>Thermochaetoides</taxon>
    </lineage>
</organism>
<keyword evidence="2" id="KW-0328">Glycosyltransferase</keyword>
<dbReference type="GO" id="GO:0016020">
    <property type="term" value="C:membrane"/>
    <property type="evidence" value="ECO:0007669"/>
    <property type="project" value="InterPro"/>
</dbReference>
<dbReference type="EMBL" id="GL988039">
    <property type="protein sequence ID" value="EGS23060.1"/>
    <property type="molecule type" value="Genomic_DNA"/>
</dbReference>
<name>G0S200_CHATD</name>
<dbReference type="InterPro" id="IPR029044">
    <property type="entry name" value="Nucleotide-diphossugar_trans"/>
</dbReference>
<protein>
    <recommendedName>
        <fullName evidence="7">Mannosyltransferase-like protein</fullName>
    </recommendedName>
</protein>
<feature type="transmembrane region" description="Helical" evidence="4">
    <location>
        <begin position="37"/>
        <end position="56"/>
    </location>
</feature>
<evidence type="ECO:0000256" key="2">
    <source>
        <dbReference type="ARBA" id="ARBA00022676"/>
    </source>
</evidence>
<dbReference type="OrthoDB" id="439943at2759"/>
<accession>G0S200</accession>
<keyword evidence="3" id="KW-0808">Transferase</keyword>
<dbReference type="Pfam" id="PF01793">
    <property type="entry name" value="Glyco_transf_15"/>
    <property type="match status" value="1"/>
</dbReference>
<dbReference type="GO" id="GO:0000032">
    <property type="term" value="P:cell wall mannoprotein biosynthetic process"/>
    <property type="evidence" value="ECO:0007669"/>
    <property type="project" value="TreeGrafter"/>
</dbReference>
<evidence type="ECO:0000313" key="6">
    <source>
        <dbReference type="Proteomes" id="UP000008066"/>
    </source>
</evidence>
<dbReference type="GO" id="GO:0005794">
    <property type="term" value="C:Golgi apparatus"/>
    <property type="evidence" value="ECO:0007669"/>
    <property type="project" value="TreeGrafter"/>
</dbReference>
<comment type="similarity">
    <text evidence="1">Belongs to the glycosyltransferase 15 family.</text>
</comment>
<dbReference type="SUPFAM" id="SSF53448">
    <property type="entry name" value="Nucleotide-diphospho-sugar transferases"/>
    <property type="match status" value="1"/>
</dbReference>
<dbReference type="OMA" id="RNHPGYC"/>
<dbReference type="KEGG" id="cthr:CTHT_0015450"/>
<evidence type="ECO:0000313" key="5">
    <source>
        <dbReference type="EMBL" id="EGS23060.1"/>
    </source>
</evidence>
<evidence type="ECO:0008006" key="7">
    <source>
        <dbReference type="Google" id="ProtNLM"/>
    </source>
</evidence>
<dbReference type="InterPro" id="IPR002685">
    <property type="entry name" value="Glyco_trans_15"/>
</dbReference>
<dbReference type="PANTHER" id="PTHR31121:SF2">
    <property type="entry name" value="MANNOSYLTRANSFERASE KTR5-RELATED"/>
    <property type="match status" value="1"/>
</dbReference>
<keyword evidence="4" id="KW-1133">Transmembrane helix</keyword>
<dbReference type="PANTHER" id="PTHR31121">
    <property type="entry name" value="ALPHA-1,2 MANNOSYLTRANSFERASE KTR1"/>
    <property type="match status" value="1"/>
</dbReference>
<proteinExistence type="inferred from homology"/>
<dbReference type="AlphaFoldDB" id="G0S200"/>
<evidence type="ECO:0000256" key="1">
    <source>
        <dbReference type="ARBA" id="ARBA00007677"/>
    </source>
</evidence>
<dbReference type="GO" id="GO:0006487">
    <property type="term" value="P:protein N-linked glycosylation"/>
    <property type="evidence" value="ECO:0007669"/>
    <property type="project" value="TreeGrafter"/>
</dbReference>
<dbReference type="Proteomes" id="UP000008066">
    <property type="component" value="Unassembled WGS sequence"/>
</dbReference>
<dbReference type="eggNOG" id="KOG4472">
    <property type="taxonomic scope" value="Eukaryota"/>
</dbReference>
<sequence>MPRFLQPSSPPGLLKKSVSHLPISQPQYNALAKYAPAINRLTAGLAVVSAYLQTFTRHLRRLARRHSLSLRLFVLVAAICILEPLVYSFYLHRVSPPPHDLDAPFQVGCADPLAAATAYPREKAALVMLARNAELDNVIATAQNIDVQFNRWFNYPLVLLNDEPFTDDFVARVTASLPANRTIRFETIPSSHWGFPSHISSQTARGWMADLDRQGVFHGGEESYHHMCRFYSGTFFTLPALKDYRWYWRLEPGVQYTCAITYDPFAAMARHGKVYGFTTALWEVPETCPSLFREVDAFAHDYDIPQGVNWDALLDMESGLFGIGPPVLWKRWLAARRGDAHWTKGGDRWNLCHYWSNFEIADLNFFRGEQYQALFRYLDEKGGFYRERWGDAPVHSLAVHLLLPPEKLHHFADFGYLHEPFYQCPGNAPNGQLRHSKELGLWEEGNYSEEMEGSIGCRCLCKEERRRNLSGYCLEKLQAPAAARRMSWWDRQQNRFPYSIGMPGRKGEEI</sequence>
<dbReference type="HOGENOM" id="CLU_024327_2_1_1"/>
<dbReference type="GO" id="GO:0000026">
    <property type="term" value="F:alpha-1,2-mannosyltransferase activity"/>
    <property type="evidence" value="ECO:0007669"/>
    <property type="project" value="TreeGrafter"/>
</dbReference>
<dbReference type="GeneID" id="18255583"/>
<feature type="transmembrane region" description="Helical" evidence="4">
    <location>
        <begin position="68"/>
        <end position="90"/>
    </location>
</feature>